<accession>A0AAU9FPJ2</accession>
<feature type="region of interest" description="Disordered" evidence="1">
    <location>
        <begin position="1"/>
        <end position="26"/>
    </location>
</feature>
<protein>
    <submittedName>
        <fullName evidence="2">Uncharacterized protein</fullName>
    </submittedName>
</protein>
<organism evidence="2 3">
    <name type="scientific">Drosophila madeirensis</name>
    <name type="common">Fruit fly</name>
    <dbReference type="NCBI Taxonomy" id="30013"/>
    <lineage>
        <taxon>Eukaryota</taxon>
        <taxon>Metazoa</taxon>
        <taxon>Ecdysozoa</taxon>
        <taxon>Arthropoda</taxon>
        <taxon>Hexapoda</taxon>
        <taxon>Insecta</taxon>
        <taxon>Pterygota</taxon>
        <taxon>Neoptera</taxon>
        <taxon>Endopterygota</taxon>
        <taxon>Diptera</taxon>
        <taxon>Brachycera</taxon>
        <taxon>Muscomorpha</taxon>
        <taxon>Ephydroidea</taxon>
        <taxon>Drosophilidae</taxon>
        <taxon>Drosophila</taxon>
        <taxon>Sophophora</taxon>
    </lineage>
</organism>
<keyword evidence="3" id="KW-1185">Reference proteome</keyword>
<dbReference type="Proteomes" id="UP001500889">
    <property type="component" value="Chromosome J"/>
</dbReference>
<gene>
    <name evidence="2" type="ORF">DMAD_06179</name>
</gene>
<evidence type="ECO:0000313" key="2">
    <source>
        <dbReference type="EMBL" id="BFF97864.1"/>
    </source>
</evidence>
<evidence type="ECO:0000313" key="3">
    <source>
        <dbReference type="Proteomes" id="UP001500889"/>
    </source>
</evidence>
<reference evidence="2 3" key="1">
    <citation type="submission" date="2024-02" db="EMBL/GenBank/DDBJ databases">
        <title>A chromosome-level genome assembly of Drosophila madeirensis, a fruit fly species endemic to Madeira island.</title>
        <authorList>
            <person name="Tomihara K."/>
            <person name="Llopart A."/>
            <person name="Yamamoto D."/>
        </authorList>
    </citation>
    <scope>NUCLEOTIDE SEQUENCE [LARGE SCALE GENOMIC DNA]</scope>
    <source>
        <strain evidence="2 3">RF1</strain>
    </source>
</reference>
<evidence type="ECO:0000256" key="1">
    <source>
        <dbReference type="SAM" id="MobiDB-lite"/>
    </source>
</evidence>
<dbReference type="EMBL" id="AP029265">
    <property type="protein sequence ID" value="BFF97864.1"/>
    <property type="molecule type" value="Genomic_DNA"/>
</dbReference>
<dbReference type="AlphaFoldDB" id="A0AAU9FPJ2"/>
<proteinExistence type="predicted"/>
<name>A0AAU9FPJ2_DROMD</name>
<sequence>METVTLMQPRPLRSTESFQSDSYKDQEATAMENQLQPGFGPPECLFGSRQCTGVPPARSPNSSMGDFGINQQELRMGVGYQSNPHAQPYISAHSSCSNATGLIDPRHLLPTVSASLQSNQMPMGVYQCYQPVQCQQPTDMYGNQCPFYSPEDLKESIRIMPMGFYQQTINKYKINPLDSNFKPPSLDESFFQHLQQQIEVNSCSISNQSQQHQPQQSAGVYGYPNQHCIHQQQHGSSACSCPYIMPQNPYPLQQQTQQEMQFQDFDHTEI</sequence>